<gene>
    <name evidence="5" type="ORF">VOLCADRAFT_89242</name>
</gene>
<dbReference type="AlphaFoldDB" id="D8TR68"/>
<dbReference type="GeneID" id="9623714"/>
<keyword evidence="2" id="KW-0433">Leucine-rich repeat</keyword>
<dbReference type="InterPro" id="IPR032675">
    <property type="entry name" value="LRR_dom_sf"/>
</dbReference>
<dbReference type="InterPro" id="IPR001611">
    <property type="entry name" value="Leu-rich_rpt"/>
</dbReference>
<dbReference type="SMART" id="SM00369">
    <property type="entry name" value="LRR_TYP"/>
    <property type="match status" value="6"/>
</dbReference>
<dbReference type="PROSITE" id="PS51450">
    <property type="entry name" value="LRR"/>
    <property type="match status" value="1"/>
</dbReference>
<dbReference type="STRING" id="3068.D8TR68"/>
<feature type="domain" description="Disease resistance R13L4/SHOC-2-like LRR" evidence="4">
    <location>
        <begin position="454"/>
        <end position="659"/>
    </location>
</feature>
<dbReference type="Gene3D" id="3.80.10.10">
    <property type="entry name" value="Ribonuclease Inhibitor"/>
    <property type="match status" value="2"/>
</dbReference>
<evidence type="ECO:0000259" key="4">
    <source>
        <dbReference type="Pfam" id="PF23598"/>
    </source>
</evidence>
<evidence type="ECO:0000256" key="1">
    <source>
        <dbReference type="ARBA" id="ARBA00004430"/>
    </source>
</evidence>
<dbReference type="RefSeq" id="XP_002948903.1">
    <property type="nucleotide sequence ID" value="XM_002948857.1"/>
</dbReference>
<evidence type="ECO:0000256" key="3">
    <source>
        <dbReference type="ARBA" id="ARBA00022737"/>
    </source>
</evidence>
<dbReference type="InterPro" id="IPR003591">
    <property type="entry name" value="Leu-rich_rpt_typical-subtyp"/>
</dbReference>
<dbReference type="OrthoDB" id="660555at2759"/>
<sequence>MNSGSRCWASLPADALAYIINECGLCQNDVASIRLVCVHWRATTNSHLRSLAPACTSLEQVAGIAQRFPFLTNCDLTRCDTRLVGHASLCRDASARLSTLLAALSRMPSLTSLHISDTFSERMGQKHWASLVCAQALVDGTQPSGPSPAVAAAVAAAAPLLEAPATPWPRDVAAAAALGGGASTSRGGAAATAVSVSTVASVGAALAAVRLGPVIVGGAATAASSPVLDGGLTAAACGGSGSGTAVSSRLNSFLASPMSAAAVTAAATTTPAACTDAEEDGPLPDGADAITRDWVSLDSAKTPPATATAPTGGVVELEAAAVAGVEASPPPPPPPPLVLDASELADPGIKSFTRAISRPGATHQHAFWLPDWCGRLTGLQELHIRGRQRPSAGLPPCLLWLHAGRTAPQLTSLSLVRLSLVTLPEQLQHLTGLTRLVAQDCSLSLMPRGVSGGLSKLQYMDLSLNGLTALPADFTQLTALKHLDLQRNKLVALPADIGRLSAVTCLLLNNNQLRQLPASLSALRHVEVLSCSYNWLGGMGPSLPLLCSLPRLRRLELACVSDVRCRLVPPQELRLLAANLTYLDLAANNLVPSDVLGTLTSVRSLVLSDCGLLAVPPWVRKLAPSLQHLDLSNNSLSELPAWLAACTRLRYLSIAHNRLSLRVPPSVLEQMPQLEVVESE</sequence>
<proteinExistence type="predicted"/>
<dbReference type="EMBL" id="GL378333">
    <property type="protein sequence ID" value="EFJ49838.1"/>
    <property type="molecule type" value="Genomic_DNA"/>
</dbReference>
<reference evidence="5 6" key="1">
    <citation type="journal article" date="2010" name="Science">
        <title>Genomic analysis of organismal complexity in the multicellular green alga Volvox carteri.</title>
        <authorList>
            <person name="Prochnik S.E."/>
            <person name="Umen J."/>
            <person name="Nedelcu A.M."/>
            <person name="Hallmann A."/>
            <person name="Miller S.M."/>
            <person name="Nishii I."/>
            <person name="Ferris P."/>
            <person name="Kuo A."/>
            <person name="Mitros T."/>
            <person name="Fritz-Laylin L.K."/>
            <person name="Hellsten U."/>
            <person name="Chapman J."/>
            <person name="Simakov O."/>
            <person name="Rensing S.A."/>
            <person name="Terry A."/>
            <person name="Pangilinan J."/>
            <person name="Kapitonov V."/>
            <person name="Jurka J."/>
            <person name="Salamov A."/>
            <person name="Shapiro H."/>
            <person name="Schmutz J."/>
            <person name="Grimwood J."/>
            <person name="Lindquist E."/>
            <person name="Lucas S."/>
            <person name="Grigoriev I.V."/>
            <person name="Schmitt R."/>
            <person name="Kirk D."/>
            <person name="Rokhsar D.S."/>
        </authorList>
    </citation>
    <scope>NUCLEOTIDE SEQUENCE [LARGE SCALE GENOMIC DNA]</scope>
    <source>
        <strain evidence="6">f. Nagariensis / Eve</strain>
    </source>
</reference>
<protein>
    <recommendedName>
        <fullName evidence="4">Disease resistance R13L4/SHOC-2-like LRR domain-containing protein</fullName>
    </recommendedName>
</protein>
<dbReference type="PANTHER" id="PTHR48051">
    <property type="match status" value="1"/>
</dbReference>
<evidence type="ECO:0000256" key="2">
    <source>
        <dbReference type="ARBA" id="ARBA00022614"/>
    </source>
</evidence>
<dbReference type="InterPro" id="IPR055414">
    <property type="entry name" value="LRR_R13L4/SHOC2-like"/>
</dbReference>
<organism evidence="6">
    <name type="scientific">Volvox carteri f. nagariensis</name>
    <dbReference type="NCBI Taxonomy" id="3068"/>
    <lineage>
        <taxon>Eukaryota</taxon>
        <taxon>Viridiplantae</taxon>
        <taxon>Chlorophyta</taxon>
        <taxon>core chlorophytes</taxon>
        <taxon>Chlorophyceae</taxon>
        <taxon>CS clade</taxon>
        <taxon>Chlamydomonadales</taxon>
        <taxon>Volvocaceae</taxon>
        <taxon>Volvox</taxon>
    </lineage>
</organism>
<comment type="subcellular location">
    <subcellularLocation>
        <location evidence="1">Cytoplasm</location>
        <location evidence="1">Cytoskeleton</location>
        <location evidence="1">Cilium axoneme</location>
    </subcellularLocation>
</comment>
<dbReference type="KEGG" id="vcn:VOLCADRAFT_89242"/>
<dbReference type="InterPro" id="IPR050216">
    <property type="entry name" value="LRR_domain-containing"/>
</dbReference>
<dbReference type="Proteomes" id="UP000001058">
    <property type="component" value="Unassembled WGS sequence"/>
</dbReference>
<dbReference type="eggNOG" id="KOG0472">
    <property type="taxonomic scope" value="Eukaryota"/>
</dbReference>
<dbReference type="Pfam" id="PF23598">
    <property type="entry name" value="LRR_14"/>
    <property type="match status" value="1"/>
</dbReference>
<evidence type="ECO:0000313" key="6">
    <source>
        <dbReference type="Proteomes" id="UP000001058"/>
    </source>
</evidence>
<keyword evidence="3" id="KW-0677">Repeat</keyword>
<accession>D8TR68</accession>
<dbReference type="PANTHER" id="PTHR48051:SF1">
    <property type="entry name" value="RAS SUPPRESSOR PROTEIN 1"/>
    <property type="match status" value="1"/>
</dbReference>
<name>D8TR68_VOLCA</name>
<dbReference type="SUPFAM" id="SSF52058">
    <property type="entry name" value="L domain-like"/>
    <property type="match status" value="1"/>
</dbReference>
<evidence type="ECO:0000313" key="5">
    <source>
        <dbReference type="EMBL" id="EFJ49838.1"/>
    </source>
</evidence>
<dbReference type="GO" id="GO:0005930">
    <property type="term" value="C:axoneme"/>
    <property type="evidence" value="ECO:0007669"/>
    <property type="project" value="UniProtKB-SubCell"/>
</dbReference>
<dbReference type="InParanoid" id="D8TR68"/>
<keyword evidence="6" id="KW-1185">Reference proteome</keyword>